<sequence>MAARNTIVEVAVPTTDQWRRAPYVQTVCDPFWALVEAYPAKGAPVANPTFFTTPTDLGQAELVNPSSILHLRIERGDLPYTECRFGPQASPPIDWAEWVDEIVYDVPRKQILMGSGTYNAVMLSQSLDIKLANNDDCEQPCLEDIVIAKAHYTVLTRKNIAENKRFL</sequence>
<evidence type="ECO:0000313" key="2">
    <source>
        <dbReference type="Proteomes" id="UP001062846"/>
    </source>
</evidence>
<protein>
    <submittedName>
        <fullName evidence="1">Uncharacterized protein</fullName>
    </submittedName>
</protein>
<comment type="caution">
    <text evidence="1">The sequence shown here is derived from an EMBL/GenBank/DDBJ whole genome shotgun (WGS) entry which is preliminary data.</text>
</comment>
<organism evidence="1 2">
    <name type="scientific">Rhododendron molle</name>
    <name type="common">Chinese azalea</name>
    <name type="synonym">Azalea mollis</name>
    <dbReference type="NCBI Taxonomy" id="49168"/>
    <lineage>
        <taxon>Eukaryota</taxon>
        <taxon>Viridiplantae</taxon>
        <taxon>Streptophyta</taxon>
        <taxon>Embryophyta</taxon>
        <taxon>Tracheophyta</taxon>
        <taxon>Spermatophyta</taxon>
        <taxon>Magnoliopsida</taxon>
        <taxon>eudicotyledons</taxon>
        <taxon>Gunneridae</taxon>
        <taxon>Pentapetalae</taxon>
        <taxon>asterids</taxon>
        <taxon>Ericales</taxon>
        <taxon>Ericaceae</taxon>
        <taxon>Ericoideae</taxon>
        <taxon>Rhodoreae</taxon>
        <taxon>Rhododendron</taxon>
    </lineage>
</organism>
<accession>A0ACC0M4V6</accession>
<proteinExistence type="predicted"/>
<evidence type="ECO:0000313" key="1">
    <source>
        <dbReference type="EMBL" id="KAI8535890.1"/>
    </source>
</evidence>
<dbReference type="EMBL" id="CM046397">
    <property type="protein sequence ID" value="KAI8535890.1"/>
    <property type="molecule type" value="Genomic_DNA"/>
</dbReference>
<name>A0ACC0M4V6_RHOML</name>
<keyword evidence="2" id="KW-1185">Reference proteome</keyword>
<gene>
    <name evidence="1" type="ORF">RHMOL_Rhmol10G0209900</name>
</gene>
<dbReference type="Proteomes" id="UP001062846">
    <property type="component" value="Chromosome 10"/>
</dbReference>
<reference evidence="1" key="1">
    <citation type="submission" date="2022-02" db="EMBL/GenBank/DDBJ databases">
        <title>Plant Genome Project.</title>
        <authorList>
            <person name="Zhang R.-G."/>
        </authorList>
    </citation>
    <scope>NUCLEOTIDE SEQUENCE</scope>
    <source>
        <strain evidence="1">AT1</strain>
    </source>
</reference>